<dbReference type="AlphaFoldDB" id="A0AAE0H2T7"/>
<evidence type="ECO:0000256" key="1">
    <source>
        <dbReference type="SAM" id="SignalP"/>
    </source>
</evidence>
<feature type="chain" id="PRO_5042248125" evidence="1">
    <location>
        <begin position="20"/>
        <end position="229"/>
    </location>
</feature>
<feature type="signal peptide" evidence="1">
    <location>
        <begin position="1"/>
        <end position="19"/>
    </location>
</feature>
<comment type="caution">
    <text evidence="2">The sequence shown here is derived from an EMBL/GenBank/DDBJ whole genome shotgun (WGS) entry which is preliminary data.</text>
</comment>
<gene>
    <name evidence="2" type="ORF">CYMTET_3586</name>
</gene>
<dbReference type="EMBL" id="LGRX02000294">
    <property type="protein sequence ID" value="KAK3288954.1"/>
    <property type="molecule type" value="Genomic_DNA"/>
</dbReference>
<dbReference type="Proteomes" id="UP001190700">
    <property type="component" value="Unassembled WGS sequence"/>
</dbReference>
<organism evidence="2 3">
    <name type="scientific">Cymbomonas tetramitiformis</name>
    <dbReference type="NCBI Taxonomy" id="36881"/>
    <lineage>
        <taxon>Eukaryota</taxon>
        <taxon>Viridiplantae</taxon>
        <taxon>Chlorophyta</taxon>
        <taxon>Pyramimonadophyceae</taxon>
        <taxon>Pyramimonadales</taxon>
        <taxon>Pyramimonadaceae</taxon>
        <taxon>Cymbomonas</taxon>
    </lineage>
</organism>
<protein>
    <submittedName>
        <fullName evidence="2">Uncharacterized protein</fullName>
    </submittedName>
</protein>
<accession>A0AAE0H2T7</accession>
<proteinExistence type="predicted"/>
<dbReference type="PANTHER" id="PTHR34859:SF2">
    <property type="entry name" value="LYSM DOMAIN-CONTAINING PROTEIN"/>
    <property type="match status" value="1"/>
</dbReference>
<name>A0AAE0H2T7_9CHLO</name>
<reference evidence="2 3" key="1">
    <citation type="journal article" date="2015" name="Genome Biol. Evol.">
        <title>Comparative Genomics of a Bacterivorous Green Alga Reveals Evolutionary Causalities and Consequences of Phago-Mixotrophic Mode of Nutrition.</title>
        <authorList>
            <person name="Burns J.A."/>
            <person name="Paasch A."/>
            <person name="Narechania A."/>
            <person name="Kim E."/>
        </authorList>
    </citation>
    <scope>NUCLEOTIDE SEQUENCE [LARGE SCALE GENOMIC DNA]</scope>
    <source>
        <strain evidence="2 3">PLY_AMNH</strain>
    </source>
</reference>
<keyword evidence="3" id="KW-1185">Reference proteome</keyword>
<dbReference type="PANTHER" id="PTHR34859">
    <property type="entry name" value="UNNAMED PRODUCT"/>
    <property type="match status" value="1"/>
</dbReference>
<evidence type="ECO:0000313" key="3">
    <source>
        <dbReference type="Proteomes" id="UP001190700"/>
    </source>
</evidence>
<sequence>MFGRPMLAAGLLLVVATHAMPTERIETGLPQYLDRSIFKDANSSTSVCWKDSYGRGVGKVIHGCEEGLEKSGALCYPLCRDNYVGNGPVCWANCQTGYVDEGALCRKDGSIITYAKKSYGRGAGVPLGCAADEEEDAALCYPICKSGYYGVGPVCWESCIASHSVDSGAICCDTAEHCTQKIKDLCAGLPMAIAKAILGGDDMTSIVQAVIAAINAVLGYIMPTCNQLS</sequence>
<evidence type="ECO:0000313" key="2">
    <source>
        <dbReference type="EMBL" id="KAK3288954.1"/>
    </source>
</evidence>
<keyword evidence="1" id="KW-0732">Signal</keyword>